<name>A0A6I4YKG7_9DEIO</name>
<proteinExistence type="predicted"/>
<evidence type="ECO:0000313" key="2">
    <source>
        <dbReference type="Proteomes" id="UP000430519"/>
    </source>
</evidence>
<sequence length="191" mass="20033">MISLVLTACTPKSTAEEATTRAAYLEAINAAYAKAGAQCIVYRQDQLGDLDPVRLAEVQPTINVLIKAQLVNVNPAQVQVPDPMGGTVTVKGVHVALSDLGNAAYKKDLGGFCFGDLKADSITGTQTGQVGGKEVTTATYTYSLHNLANWANVLTEIPDIQAATQGKTSTGSALIAQTEHGYEATLIPARQ</sequence>
<keyword evidence="2" id="KW-1185">Reference proteome</keyword>
<dbReference type="EMBL" id="WVHK01000081">
    <property type="protein sequence ID" value="MXV21228.1"/>
    <property type="molecule type" value="Genomic_DNA"/>
</dbReference>
<comment type="caution">
    <text evidence="1">The sequence shown here is derived from an EMBL/GenBank/DDBJ whole genome shotgun (WGS) entry which is preliminary data.</text>
</comment>
<dbReference type="Proteomes" id="UP000430519">
    <property type="component" value="Unassembled WGS sequence"/>
</dbReference>
<protein>
    <submittedName>
        <fullName evidence="1">Uncharacterized protein</fullName>
    </submittedName>
</protein>
<dbReference type="AlphaFoldDB" id="A0A6I4YKG7"/>
<organism evidence="1 2">
    <name type="scientific">Deinococcus xianganensis</name>
    <dbReference type="NCBI Taxonomy" id="1507289"/>
    <lineage>
        <taxon>Bacteria</taxon>
        <taxon>Thermotogati</taxon>
        <taxon>Deinococcota</taxon>
        <taxon>Deinococci</taxon>
        <taxon>Deinococcales</taxon>
        <taxon>Deinococcaceae</taxon>
        <taxon>Deinococcus</taxon>
    </lineage>
</organism>
<reference evidence="1 2" key="1">
    <citation type="submission" date="2019-11" db="EMBL/GenBank/DDBJ databases">
        <title>Genome sequence of Deinococcus xianganensis Y35, AI-2 producing algicidal bacterium, isolated from lake water.</title>
        <authorList>
            <person name="Li Y."/>
        </authorList>
    </citation>
    <scope>NUCLEOTIDE SEQUENCE [LARGE SCALE GENOMIC DNA]</scope>
    <source>
        <strain evidence="1 2">Y35</strain>
    </source>
</reference>
<evidence type="ECO:0000313" key="1">
    <source>
        <dbReference type="EMBL" id="MXV21228.1"/>
    </source>
</evidence>
<dbReference type="RefSeq" id="WP_160981370.1">
    <property type="nucleotide sequence ID" value="NZ_WVHK01000081.1"/>
</dbReference>
<accession>A0A6I4YKG7</accession>
<gene>
    <name evidence="1" type="ORF">GLX28_16500</name>
</gene>